<dbReference type="AlphaFoldDB" id="A0A225DU85"/>
<comment type="caution">
    <text evidence="2">The sequence shown here is derived from an EMBL/GenBank/DDBJ whole genome shotgun (WGS) entry which is preliminary data.</text>
</comment>
<dbReference type="EMBL" id="NIDE01000004">
    <property type="protein sequence ID" value="OWK43184.1"/>
    <property type="molecule type" value="Genomic_DNA"/>
</dbReference>
<sequence>MAAMLPGTRAVDPPEQGDPDEPKKLSEMIEKSVGWYDVLPAADAATPLTAKPVMRWRNVVRGQVGEAMMVVWAHNGRPIAVASIYPWEKWLHHEFDSLSRDTKLIARDKDRVIWSPATAGVEFKAVPAAPAPAKTPAERLRQMKAIAERFKATMTGWRGDDADREELRLLPRPLFRYELAGMTQPDAKLQDGALFAYALGTDPEVVLALEAIGEADKAEWQYAFVRSTSGGLEVKLGNEIVWTAGKHPASRVPTLPHFTIRREIEK</sequence>
<feature type="region of interest" description="Disordered" evidence="1">
    <location>
        <begin position="1"/>
        <end position="23"/>
    </location>
</feature>
<keyword evidence="3" id="KW-1185">Reference proteome</keyword>
<evidence type="ECO:0000313" key="3">
    <source>
        <dbReference type="Proteomes" id="UP000214646"/>
    </source>
</evidence>
<evidence type="ECO:0000313" key="2">
    <source>
        <dbReference type="EMBL" id="OWK43184.1"/>
    </source>
</evidence>
<dbReference type="Proteomes" id="UP000214646">
    <property type="component" value="Unassembled WGS sequence"/>
</dbReference>
<accession>A0A225DU85</accession>
<proteinExistence type="predicted"/>
<protein>
    <submittedName>
        <fullName evidence="2">Uncharacterized protein</fullName>
    </submittedName>
</protein>
<evidence type="ECO:0000256" key="1">
    <source>
        <dbReference type="SAM" id="MobiDB-lite"/>
    </source>
</evidence>
<organism evidence="2 3">
    <name type="scientific">Fimbriiglobus ruber</name>
    <dbReference type="NCBI Taxonomy" id="1908690"/>
    <lineage>
        <taxon>Bacteria</taxon>
        <taxon>Pseudomonadati</taxon>
        <taxon>Planctomycetota</taxon>
        <taxon>Planctomycetia</taxon>
        <taxon>Gemmatales</taxon>
        <taxon>Gemmataceae</taxon>
        <taxon>Fimbriiglobus</taxon>
    </lineage>
</organism>
<gene>
    <name evidence="2" type="ORF">FRUB_02783</name>
</gene>
<reference evidence="3" key="1">
    <citation type="submission" date="2017-06" db="EMBL/GenBank/DDBJ databases">
        <title>Genome analysis of Fimbriiglobus ruber SP5, the first member of the order Planctomycetales with confirmed chitinolytic capability.</title>
        <authorList>
            <person name="Ravin N.V."/>
            <person name="Rakitin A.L."/>
            <person name="Ivanova A.A."/>
            <person name="Beletsky A.V."/>
            <person name="Kulichevskaya I.S."/>
            <person name="Mardanov A.V."/>
            <person name="Dedysh S.N."/>
        </authorList>
    </citation>
    <scope>NUCLEOTIDE SEQUENCE [LARGE SCALE GENOMIC DNA]</scope>
    <source>
        <strain evidence="3">SP5</strain>
    </source>
</reference>
<name>A0A225DU85_9BACT</name>